<comment type="subcellular location">
    <subcellularLocation>
        <location evidence="1">Nucleus</location>
        <location evidence="1">Nucleolus</location>
    </subcellularLocation>
</comment>
<dbReference type="Proteomes" id="UP001516464">
    <property type="component" value="Unassembled WGS sequence"/>
</dbReference>
<keyword evidence="8 9" id="KW-0539">Nucleus</keyword>
<evidence type="ECO:0000313" key="14">
    <source>
        <dbReference type="Proteomes" id="UP001516464"/>
    </source>
</evidence>
<keyword evidence="3 9" id="KW-0240">DNA-directed RNA polymerase</keyword>
<dbReference type="InterPro" id="IPR001222">
    <property type="entry name" value="Znf_TFIIS"/>
</dbReference>
<name>A0ABQ7HXH1_9MICR</name>
<keyword evidence="5 10" id="KW-0863">Zinc-finger</keyword>
<evidence type="ECO:0000256" key="8">
    <source>
        <dbReference type="ARBA" id="ARBA00023242"/>
    </source>
</evidence>
<dbReference type="PROSITE" id="PS01030">
    <property type="entry name" value="RNA_POL_M_15KD"/>
    <property type="match status" value="1"/>
</dbReference>
<dbReference type="PANTHER" id="PTHR11239:SF1">
    <property type="entry name" value="DNA-DIRECTED RNA POLYMERASE II SUBUNIT RPB9"/>
    <property type="match status" value="1"/>
</dbReference>
<evidence type="ECO:0000256" key="7">
    <source>
        <dbReference type="ARBA" id="ARBA00023163"/>
    </source>
</evidence>
<organism evidence="13 14">
    <name type="scientific">Astathelohania contejeani</name>
    <dbReference type="NCBI Taxonomy" id="164912"/>
    <lineage>
        <taxon>Eukaryota</taxon>
        <taxon>Fungi</taxon>
        <taxon>Fungi incertae sedis</taxon>
        <taxon>Microsporidia</taxon>
        <taxon>Astathelohaniidae</taxon>
        <taxon>Astathelohania</taxon>
    </lineage>
</organism>
<keyword evidence="7 9" id="KW-0804">Transcription</keyword>
<gene>
    <name evidence="13" type="primary">RPB9</name>
    <name evidence="13" type="ORF">TCON_1923</name>
</gene>
<protein>
    <recommendedName>
        <fullName evidence="9">DNA-directed RNA polymerase subunit</fullName>
    </recommendedName>
</protein>
<dbReference type="Gene3D" id="2.20.25.10">
    <property type="match status" value="2"/>
</dbReference>
<evidence type="ECO:0000256" key="3">
    <source>
        <dbReference type="ARBA" id="ARBA00022478"/>
    </source>
</evidence>
<evidence type="ECO:0000256" key="4">
    <source>
        <dbReference type="ARBA" id="ARBA00022723"/>
    </source>
</evidence>
<comment type="caution">
    <text evidence="13">The sequence shown here is derived from an EMBL/GenBank/DDBJ whole genome shotgun (WGS) entry which is preliminary data.</text>
</comment>
<evidence type="ECO:0000256" key="11">
    <source>
        <dbReference type="RuleBase" id="RU003474"/>
    </source>
</evidence>
<dbReference type="Pfam" id="PF01096">
    <property type="entry name" value="Zn_ribbon_TFIIS"/>
    <property type="match status" value="1"/>
</dbReference>
<dbReference type="GO" id="GO:0000428">
    <property type="term" value="C:DNA-directed RNA polymerase complex"/>
    <property type="evidence" value="ECO:0007669"/>
    <property type="project" value="UniProtKB-KW"/>
</dbReference>
<dbReference type="PIRSF" id="PIRSF005586">
    <property type="entry name" value="RNApol_RpoM"/>
    <property type="match status" value="1"/>
</dbReference>
<dbReference type="SMART" id="SM00440">
    <property type="entry name" value="ZnF_C2C2"/>
    <property type="match status" value="1"/>
</dbReference>
<evidence type="ECO:0000256" key="2">
    <source>
        <dbReference type="ARBA" id="ARBA00011730"/>
    </source>
</evidence>
<keyword evidence="6" id="KW-0862">Zinc</keyword>
<dbReference type="InterPro" id="IPR034012">
    <property type="entry name" value="Zn_ribbon_RPB9_C"/>
</dbReference>
<keyword evidence="4 11" id="KW-0479">Metal-binding</keyword>
<dbReference type="EMBL" id="SBIQ01000167">
    <property type="protein sequence ID" value="KAF7682864.1"/>
    <property type="molecule type" value="Genomic_DNA"/>
</dbReference>
<accession>A0ABQ7HXH1</accession>
<evidence type="ECO:0000256" key="1">
    <source>
        <dbReference type="ARBA" id="ARBA00004604"/>
    </source>
</evidence>
<evidence type="ECO:0000313" key="13">
    <source>
        <dbReference type="EMBL" id="KAF7682864.1"/>
    </source>
</evidence>
<evidence type="ECO:0000256" key="9">
    <source>
        <dbReference type="PIRNR" id="PIRNR005586"/>
    </source>
</evidence>
<dbReference type="PANTHER" id="PTHR11239">
    <property type="entry name" value="DNA-DIRECTED RNA POLYMERASE"/>
    <property type="match status" value="1"/>
</dbReference>
<sequence>MNNKFCKECNNMLYPKEDRGERILYLACRNCEHFEESTNPLVYQSILSHNNQQSTLSSLSQDLAKDPTLPRSMEVECPECNNNEAAYFQTRDREEDVALTIYYVCCKCYHTWSGV</sequence>
<dbReference type="SMART" id="SM00661">
    <property type="entry name" value="RPOL9"/>
    <property type="match status" value="1"/>
</dbReference>
<dbReference type="SUPFAM" id="SSF57783">
    <property type="entry name" value="Zinc beta-ribbon"/>
    <property type="match status" value="2"/>
</dbReference>
<evidence type="ECO:0000256" key="6">
    <source>
        <dbReference type="ARBA" id="ARBA00022833"/>
    </source>
</evidence>
<evidence type="ECO:0000256" key="5">
    <source>
        <dbReference type="ARBA" id="ARBA00022771"/>
    </source>
</evidence>
<dbReference type="PROSITE" id="PS51133">
    <property type="entry name" value="ZF_TFIIS_2"/>
    <property type="match status" value="1"/>
</dbReference>
<evidence type="ECO:0000259" key="12">
    <source>
        <dbReference type="PROSITE" id="PS51133"/>
    </source>
</evidence>
<dbReference type="Pfam" id="PF02150">
    <property type="entry name" value="Zn_ribbon_RPB9"/>
    <property type="match status" value="1"/>
</dbReference>
<comment type="function">
    <text evidence="9">DNA-dependent RNA polymerase catalyzes the transcription of DNA into RNA using the four ribonucleoside triphosphates as substrates.</text>
</comment>
<dbReference type="CDD" id="cd10508">
    <property type="entry name" value="Zn-ribbon_RPB9"/>
    <property type="match status" value="1"/>
</dbReference>
<evidence type="ECO:0000256" key="10">
    <source>
        <dbReference type="PROSITE-ProRule" id="PRU00472"/>
    </source>
</evidence>
<feature type="domain" description="TFIIS-type" evidence="12">
    <location>
        <begin position="73"/>
        <end position="113"/>
    </location>
</feature>
<reference evidence="13 14" key="1">
    <citation type="submission" date="2019-01" db="EMBL/GenBank/DDBJ databases">
        <title>Genomes sequencing and comparative genomics of infectious freshwater microsporidia, Cucumispora dikerogammari and Thelohania contejeani.</title>
        <authorList>
            <person name="Cormier A."/>
            <person name="Giraud I."/>
            <person name="Wattier R."/>
            <person name="Teixeira M."/>
            <person name="Grandjean F."/>
            <person name="Rigaud T."/>
            <person name="Cordaux R."/>
        </authorList>
    </citation>
    <scope>NUCLEOTIDE SEQUENCE [LARGE SCALE GENOMIC DNA]</scope>
    <source>
        <strain evidence="13">T1</strain>
        <tissue evidence="13">Spores</tissue>
    </source>
</reference>
<dbReference type="InterPro" id="IPR019761">
    <property type="entry name" value="DNA-dir_RNA_pol-M_15_CS"/>
</dbReference>
<dbReference type="InterPro" id="IPR012164">
    <property type="entry name" value="Rpa12/Rpb9/Rpc10/TFS"/>
</dbReference>
<dbReference type="InterPro" id="IPR001529">
    <property type="entry name" value="Zn_ribbon_RPB9"/>
</dbReference>
<proteinExistence type="inferred from homology"/>
<comment type="similarity">
    <text evidence="9 11">Belongs to the archaeal rpoM/eukaryotic RPA12/RPB9/RPC11 RNA polymerase family.</text>
</comment>
<comment type="subunit">
    <text evidence="2">Component of the RNA polymerase II (Pol II) complex consisting of 12 subunits.</text>
</comment>
<keyword evidence="14" id="KW-1185">Reference proteome</keyword>